<comment type="caution">
    <text evidence="3">The sequence shown here is derived from an EMBL/GenBank/DDBJ whole genome shotgun (WGS) entry which is preliminary data.</text>
</comment>
<dbReference type="EMBL" id="JBBUTI010000006">
    <property type="protein sequence ID" value="MEK8046759.1"/>
    <property type="molecule type" value="Genomic_DNA"/>
</dbReference>
<feature type="signal peptide" evidence="1">
    <location>
        <begin position="1"/>
        <end position="19"/>
    </location>
</feature>
<proteinExistence type="predicted"/>
<dbReference type="PROSITE" id="PS51257">
    <property type="entry name" value="PROKAR_LIPOPROTEIN"/>
    <property type="match status" value="1"/>
</dbReference>
<evidence type="ECO:0000256" key="1">
    <source>
        <dbReference type="SAM" id="SignalP"/>
    </source>
</evidence>
<feature type="domain" description="DUF4397" evidence="2">
    <location>
        <begin position="239"/>
        <end position="344"/>
    </location>
</feature>
<dbReference type="InterPro" id="IPR025510">
    <property type="entry name" value="DUF4397"/>
</dbReference>
<evidence type="ECO:0000259" key="2">
    <source>
        <dbReference type="Pfam" id="PF14344"/>
    </source>
</evidence>
<dbReference type="RefSeq" id="WP_341399056.1">
    <property type="nucleotide sequence ID" value="NZ_JBBUTI010000006.1"/>
</dbReference>
<sequence>MKKRSLLGLVAAVPLVLLAGCGGSSEKEATVRLLNASAGYSSVDLYVEDEKEIGAIGFGTLSDYVGVTSGDVTAEFTNAGSTTALLTKSLSLGTDDAYTLVTYGWEGAIKSVVITENQDDADSGESSVSVLNTAVDAGALDIYLTGTDESLDSSTPVLSNVSGGSRSSFATVKAGTYRLRITGYGDTSDLRLDIAEAVVSSTGVYTFVLTPGSGGVLVNSLMLKQGGALTQQLNTKARARVVAGMASGGKVTVKAGSTTLATAAASPAIKDYALIDAGTVTLTTSVDGTALTSTTQTIKAGSDTTLLVTGNSAADATVKVLSDDNRLPTVSTKFKMRLVHAAPSLASDALTLTLDLEDLVTDLTWGTSSSFVSRTGTSSSSLEVNSLSSTTPVFSVTEQAYLSNSIYTVFVYDTSAGVATAKVKKDR</sequence>
<feature type="domain" description="DUF4397" evidence="2">
    <location>
        <begin position="29"/>
        <end position="143"/>
    </location>
</feature>
<keyword evidence="1" id="KW-0732">Signal</keyword>
<feature type="chain" id="PRO_5046434840" evidence="1">
    <location>
        <begin position="20"/>
        <end position="427"/>
    </location>
</feature>
<gene>
    <name evidence="3" type="ORF">AACH00_10400</name>
</gene>
<protein>
    <submittedName>
        <fullName evidence="3">DUF4397 domain-containing protein</fullName>
    </submittedName>
</protein>
<organism evidence="3 4">
    <name type="scientific">Ideonella margarita</name>
    <dbReference type="NCBI Taxonomy" id="2984191"/>
    <lineage>
        <taxon>Bacteria</taxon>
        <taxon>Pseudomonadati</taxon>
        <taxon>Pseudomonadota</taxon>
        <taxon>Betaproteobacteria</taxon>
        <taxon>Burkholderiales</taxon>
        <taxon>Sphaerotilaceae</taxon>
        <taxon>Ideonella</taxon>
    </lineage>
</organism>
<reference evidence="3 4" key="1">
    <citation type="submission" date="2024-04" db="EMBL/GenBank/DDBJ databases">
        <title>Novel species of the genus Ideonella isolated from streams.</title>
        <authorList>
            <person name="Lu H."/>
        </authorList>
    </citation>
    <scope>NUCLEOTIDE SEQUENCE [LARGE SCALE GENOMIC DNA]</scope>
    <source>
        <strain evidence="3 4">LYT19W</strain>
    </source>
</reference>
<dbReference type="Proteomes" id="UP001379945">
    <property type="component" value="Unassembled WGS sequence"/>
</dbReference>
<dbReference type="Pfam" id="PF14344">
    <property type="entry name" value="DUF4397"/>
    <property type="match status" value="2"/>
</dbReference>
<evidence type="ECO:0000313" key="4">
    <source>
        <dbReference type="Proteomes" id="UP001379945"/>
    </source>
</evidence>
<keyword evidence="4" id="KW-1185">Reference proteome</keyword>
<name>A0ABU9C7T4_9BURK</name>
<accession>A0ABU9C7T4</accession>
<evidence type="ECO:0000313" key="3">
    <source>
        <dbReference type="EMBL" id="MEK8046759.1"/>
    </source>
</evidence>